<evidence type="ECO:0008006" key="3">
    <source>
        <dbReference type="Google" id="ProtNLM"/>
    </source>
</evidence>
<evidence type="ECO:0000313" key="2">
    <source>
        <dbReference type="Proteomes" id="UP000183015"/>
    </source>
</evidence>
<sequence>MSSQYELRAEHQPGEMARNGHHWHVVRHGSLLGLCGRLTSPVGELQEILLIDDVRMEGRCPSCWAAYDEVTTPV</sequence>
<dbReference type="OrthoDB" id="3855326at2"/>
<protein>
    <recommendedName>
        <fullName evidence="3">Zinc-finger</fullName>
    </recommendedName>
</protein>
<accession>A0A1H7V3K2</accession>
<dbReference type="eggNOG" id="ENOG5031M7T">
    <property type="taxonomic scope" value="Bacteria"/>
</dbReference>
<dbReference type="Proteomes" id="UP000183015">
    <property type="component" value="Unassembled WGS sequence"/>
</dbReference>
<gene>
    <name evidence="1" type="ORF">SAMN05414137_11759</name>
</gene>
<keyword evidence="2" id="KW-1185">Reference proteome</keyword>
<reference evidence="2" key="1">
    <citation type="submission" date="2016-10" db="EMBL/GenBank/DDBJ databases">
        <authorList>
            <person name="Varghese N."/>
        </authorList>
    </citation>
    <scope>NUCLEOTIDE SEQUENCE [LARGE SCALE GENOMIC DNA]</scope>
    <source>
        <strain evidence="2">DSM 45096 / BCRC 16803 / CGMCC 4.1857 / CIP 109030 / JCM 12277 / KCTC 19219 / NBRC 100920 / 33214</strain>
    </source>
</reference>
<dbReference type="RefSeq" id="WP_042443267.1">
    <property type="nucleotide sequence ID" value="NZ_BBPN01000004.1"/>
</dbReference>
<evidence type="ECO:0000313" key="1">
    <source>
        <dbReference type="EMBL" id="SEM03822.1"/>
    </source>
</evidence>
<name>A0A1H7V3K2_STRJI</name>
<dbReference type="AlphaFoldDB" id="A0A1H7V3K2"/>
<organism evidence="1 2">
    <name type="scientific">Streptacidiphilus jiangxiensis</name>
    <dbReference type="NCBI Taxonomy" id="235985"/>
    <lineage>
        <taxon>Bacteria</taxon>
        <taxon>Bacillati</taxon>
        <taxon>Actinomycetota</taxon>
        <taxon>Actinomycetes</taxon>
        <taxon>Kitasatosporales</taxon>
        <taxon>Streptomycetaceae</taxon>
        <taxon>Streptacidiphilus</taxon>
    </lineage>
</organism>
<dbReference type="EMBL" id="FOAZ01000017">
    <property type="protein sequence ID" value="SEM03822.1"/>
    <property type="molecule type" value="Genomic_DNA"/>
</dbReference>
<proteinExistence type="predicted"/>